<evidence type="ECO:0008006" key="4">
    <source>
        <dbReference type="Google" id="ProtNLM"/>
    </source>
</evidence>
<keyword evidence="1" id="KW-1133">Transmembrane helix</keyword>
<evidence type="ECO:0000313" key="3">
    <source>
        <dbReference type="Proteomes" id="UP001317779"/>
    </source>
</evidence>
<accession>A0ABM8E2R1</accession>
<evidence type="ECO:0000313" key="2">
    <source>
        <dbReference type="EMBL" id="BDV32056.1"/>
    </source>
</evidence>
<keyword evidence="1" id="KW-0472">Membrane</keyword>
<dbReference type="EMBL" id="AP027141">
    <property type="protein sequence ID" value="BDV32056.1"/>
    <property type="molecule type" value="Genomic_DNA"/>
</dbReference>
<keyword evidence="3" id="KW-1185">Reference proteome</keyword>
<sequence>MTDAAETRPEEPSRGRGARFWVLTIIIAVAIIVAGVLIYQASMAAFTAQTGTGSSSFSTGTIDLTNDSEGSAVFTETDLTPGDTGTSDIVVNYTGGTIDSEVRLYSEGSGAAQDLADHIQLTITSAGQPANPAEWTGTLADLQAITDFSQGILPVVLADGQSQTYTVAYEVLDTAPQGAAADVTFVWEAQSQ</sequence>
<evidence type="ECO:0000256" key="1">
    <source>
        <dbReference type="SAM" id="Phobius"/>
    </source>
</evidence>
<keyword evidence="1" id="KW-0812">Transmembrane</keyword>
<proteinExistence type="predicted"/>
<protein>
    <recommendedName>
        <fullName evidence="4">Camelysin metallo-endopeptidase</fullName>
    </recommendedName>
</protein>
<dbReference type="Proteomes" id="UP001317779">
    <property type="component" value="Chromosome"/>
</dbReference>
<organism evidence="2 3">
    <name type="scientific">Microbacterium terricola</name>
    <dbReference type="NCBI Taxonomy" id="344163"/>
    <lineage>
        <taxon>Bacteria</taxon>
        <taxon>Bacillati</taxon>
        <taxon>Actinomycetota</taxon>
        <taxon>Actinomycetes</taxon>
        <taxon>Micrococcales</taxon>
        <taxon>Microbacteriaceae</taxon>
        <taxon>Microbacterium</taxon>
    </lineage>
</organism>
<name>A0ABM8E2R1_9MICO</name>
<reference evidence="2 3" key="1">
    <citation type="submission" date="2022-12" db="EMBL/GenBank/DDBJ databases">
        <title>Microbacterium terricola strain KV-448 chromosome, complete genome.</title>
        <authorList>
            <person name="Oshima T."/>
            <person name="Moriya T."/>
            <person name="Bessho Y."/>
        </authorList>
    </citation>
    <scope>NUCLEOTIDE SEQUENCE [LARGE SCALE GENOMIC DNA]</scope>
    <source>
        <strain evidence="2 3">KV-448</strain>
    </source>
</reference>
<dbReference type="InterPro" id="IPR022121">
    <property type="entry name" value="Peptidase_M73_camelysin"/>
</dbReference>
<feature type="transmembrane region" description="Helical" evidence="1">
    <location>
        <begin position="20"/>
        <end position="39"/>
    </location>
</feature>
<gene>
    <name evidence="2" type="ORF">Microterr_27160</name>
</gene>
<dbReference type="Pfam" id="PF12389">
    <property type="entry name" value="Peptidase_M73"/>
    <property type="match status" value="1"/>
</dbReference>